<protein>
    <submittedName>
        <fullName evidence="2">Uncharacterized protein</fullName>
    </submittedName>
</protein>
<gene>
    <name evidence="2" type="ORF">GN958_ATG06924</name>
</gene>
<name>A0A8S9V0D4_PHYIN</name>
<evidence type="ECO:0000256" key="1">
    <source>
        <dbReference type="SAM" id="MobiDB-lite"/>
    </source>
</evidence>
<dbReference type="EMBL" id="JAACNO010000947">
    <property type="protein sequence ID" value="KAF4143838.1"/>
    <property type="molecule type" value="Genomic_DNA"/>
</dbReference>
<feature type="compositionally biased region" description="Basic and acidic residues" evidence="1">
    <location>
        <begin position="64"/>
        <end position="88"/>
    </location>
</feature>
<reference evidence="2" key="1">
    <citation type="submission" date="2020-03" db="EMBL/GenBank/DDBJ databases">
        <title>Hybrid Assembly of Korean Phytophthora infestans isolates.</title>
        <authorList>
            <person name="Prokchorchik M."/>
            <person name="Lee Y."/>
            <person name="Seo J."/>
            <person name="Cho J.-H."/>
            <person name="Park Y.-E."/>
            <person name="Jang D.-C."/>
            <person name="Im J.-S."/>
            <person name="Choi J.-G."/>
            <person name="Park H.-J."/>
            <person name="Lee G.-B."/>
            <person name="Lee Y.-G."/>
            <person name="Hong S.-Y."/>
            <person name="Cho K."/>
            <person name="Sohn K.H."/>
        </authorList>
    </citation>
    <scope>NUCLEOTIDE SEQUENCE</scope>
    <source>
        <strain evidence="2">KR_2_A2</strain>
    </source>
</reference>
<accession>A0A8S9V0D4</accession>
<evidence type="ECO:0000313" key="3">
    <source>
        <dbReference type="Proteomes" id="UP000704712"/>
    </source>
</evidence>
<feature type="compositionally biased region" description="Basic and acidic residues" evidence="1">
    <location>
        <begin position="42"/>
        <end position="55"/>
    </location>
</feature>
<organism evidence="2 3">
    <name type="scientific">Phytophthora infestans</name>
    <name type="common">Potato late blight agent</name>
    <name type="synonym">Botrytis infestans</name>
    <dbReference type="NCBI Taxonomy" id="4787"/>
    <lineage>
        <taxon>Eukaryota</taxon>
        <taxon>Sar</taxon>
        <taxon>Stramenopiles</taxon>
        <taxon>Oomycota</taxon>
        <taxon>Peronosporomycetes</taxon>
        <taxon>Peronosporales</taxon>
        <taxon>Peronosporaceae</taxon>
        <taxon>Phytophthora</taxon>
    </lineage>
</organism>
<sequence>MGTGAQGPAPPREPPQDQGQGQGQERVEERTTVHGRSFHSSSGEHGKENPPKSRQQEPQAPTDGTRREDHDQGERLKMQGETWGDKVRANLTHQQPITDEAARKSHMLKGIWNPVQQKQLIATITTDWSVVATEVWTEEEEVMRKEALTPASASCDESLRTWTAREQEILMMYLAGNLDLPYPPNFVKEIMTGEHRAMLEDMHEAYFNANLTAALPASVRINKHAPHAVLFKELFMANTDRRSGHMMMNVLQRDAKRLSFDGVKTLRFTFYSKKAATRWKDKTMRFQKAVITIRDTERSPEDEGTGHYNPAQLELQYAIRVYGGAELELVTLARAFTSFSEANVLDVEYARATQTDIYDDRYHTIRFAQRQCPEALKGVSKIELNGVDITIHHFQ</sequence>
<proteinExistence type="predicted"/>
<comment type="caution">
    <text evidence="2">The sequence shown here is derived from an EMBL/GenBank/DDBJ whole genome shotgun (WGS) entry which is preliminary data.</text>
</comment>
<evidence type="ECO:0000313" key="2">
    <source>
        <dbReference type="EMBL" id="KAF4143838.1"/>
    </source>
</evidence>
<dbReference type="Proteomes" id="UP000704712">
    <property type="component" value="Unassembled WGS sequence"/>
</dbReference>
<feature type="region of interest" description="Disordered" evidence="1">
    <location>
        <begin position="1"/>
        <end position="89"/>
    </location>
</feature>
<dbReference type="AlphaFoldDB" id="A0A8S9V0D4"/>